<organism evidence="2 3">
    <name type="scientific">Hepatospora eriocheir</name>
    <dbReference type="NCBI Taxonomy" id="1081669"/>
    <lineage>
        <taxon>Eukaryota</taxon>
        <taxon>Fungi</taxon>
        <taxon>Fungi incertae sedis</taxon>
        <taxon>Microsporidia</taxon>
        <taxon>Hepatosporidae</taxon>
        <taxon>Hepatospora</taxon>
    </lineage>
</organism>
<keyword evidence="1" id="KW-1133">Transmembrane helix</keyword>
<keyword evidence="3" id="KW-1185">Reference proteome</keyword>
<keyword evidence="1" id="KW-0472">Membrane</keyword>
<gene>
    <name evidence="2" type="ORF">HERIO_1348</name>
</gene>
<comment type="caution">
    <text evidence="2">The sequence shown here is derived from an EMBL/GenBank/DDBJ whole genome shotgun (WGS) entry which is preliminary data.</text>
</comment>
<dbReference type="Proteomes" id="UP000192356">
    <property type="component" value="Unassembled WGS sequence"/>
</dbReference>
<keyword evidence="1" id="KW-0812">Transmembrane</keyword>
<dbReference type="AlphaFoldDB" id="A0A1X0QAD9"/>
<reference evidence="2 3" key="1">
    <citation type="journal article" date="2017" name="Environ. Microbiol.">
        <title>Decay of the glycolytic pathway and adaptation to intranuclear parasitism within Enterocytozoonidae microsporidia.</title>
        <authorList>
            <person name="Wiredu Boakye D."/>
            <person name="Jaroenlak P."/>
            <person name="Prachumwat A."/>
            <person name="Williams T.A."/>
            <person name="Bateman K.S."/>
            <person name="Itsathitphaisarn O."/>
            <person name="Sritunyalucksana K."/>
            <person name="Paszkiewicz K.H."/>
            <person name="Moore K.A."/>
            <person name="Stentiford G.D."/>
            <person name="Williams B.A."/>
        </authorList>
    </citation>
    <scope>NUCLEOTIDE SEQUENCE [LARGE SCALE GENOMIC DNA]</scope>
    <source>
        <strain evidence="2 3">GB1</strain>
    </source>
</reference>
<evidence type="ECO:0000256" key="1">
    <source>
        <dbReference type="SAM" id="Phobius"/>
    </source>
</evidence>
<evidence type="ECO:0000313" key="2">
    <source>
        <dbReference type="EMBL" id="ORD96750.1"/>
    </source>
</evidence>
<sequence length="77" mass="9311">MFILILYYILLISFKSPCLLFHKFLRMFYTRIFIKDEVNKNIINKNDHELENSSTTIKKSNLDDKNINLKEEINKIE</sequence>
<name>A0A1X0QAD9_9MICR</name>
<dbReference type="VEuPathDB" id="MicrosporidiaDB:HERIO_1348"/>
<evidence type="ECO:0000313" key="3">
    <source>
        <dbReference type="Proteomes" id="UP000192356"/>
    </source>
</evidence>
<protein>
    <submittedName>
        <fullName evidence="2">Uncharacterized protein</fullName>
    </submittedName>
</protein>
<dbReference type="EMBL" id="LVKB01000064">
    <property type="protein sequence ID" value="ORD96750.1"/>
    <property type="molecule type" value="Genomic_DNA"/>
</dbReference>
<accession>A0A1X0QAD9</accession>
<proteinExistence type="predicted"/>
<feature type="transmembrane region" description="Helical" evidence="1">
    <location>
        <begin position="6"/>
        <end position="25"/>
    </location>
</feature>